<reference evidence="2 3" key="1">
    <citation type="submission" date="2018-06" db="EMBL/GenBank/DDBJ databases">
        <authorList>
            <consortium name="Pathogen Informatics"/>
            <person name="Doyle S."/>
        </authorList>
    </citation>
    <scope>NUCLEOTIDE SEQUENCE [LARGE SCALE GENOMIC DNA]</scope>
    <source>
        <strain evidence="2 3">NCTC10060</strain>
    </source>
</reference>
<dbReference type="EMBL" id="UGXH01000003">
    <property type="protein sequence ID" value="SUG57630.1"/>
    <property type="molecule type" value="Genomic_DNA"/>
</dbReference>
<keyword evidence="1" id="KW-0812">Transmembrane</keyword>
<evidence type="ECO:0000313" key="2">
    <source>
        <dbReference type="EMBL" id="SUG57630.1"/>
    </source>
</evidence>
<feature type="transmembrane region" description="Helical" evidence="1">
    <location>
        <begin position="105"/>
        <end position="125"/>
    </location>
</feature>
<protein>
    <submittedName>
        <fullName evidence="2">Uncharacterized protein</fullName>
    </submittedName>
</protein>
<feature type="transmembrane region" description="Helical" evidence="1">
    <location>
        <begin position="41"/>
        <end position="59"/>
    </location>
</feature>
<accession>A0A379U5J5</accession>
<keyword evidence="1" id="KW-0472">Membrane</keyword>
<evidence type="ECO:0000313" key="3">
    <source>
        <dbReference type="Proteomes" id="UP000254633"/>
    </source>
</evidence>
<keyword evidence="1" id="KW-1133">Transmembrane helix</keyword>
<sequence>MNVIVYLFVTVSIVWSYIAFPFNLTSPIAMLISLYKYQLPSVTWIVAFIYLLDFIMATLKKSSPYMIEFYRGVRIEFISLVSLFIFTLILYNLSSMKFTNTAIDISMAGFGFLVFGNIGTFRLFTYKVGSRSYPKKVAFFLSLFSVSTSFYFLYLTFKVANGEYNIVQSLWVQITVLSYSITLYFFAKQLCFFMDKGRAEASPILLSILKKVRNNNNLYEQMASGTTLFNQELIKERATHSRELRRKHKQKRK</sequence>
<proteinExistence type="predicted"/>
<evidence type="ECO:0000256" key="1">
    <source>
        <dbReference type="SAM" id="Phobius"/>
    </source>
</evidence>
<organism evidence="2 3">
    <name type="scientific">Salmonella diarizonae</name>
    <dbReference type="NCBI Taxonomy" id="59204"/>
    <lineage>
        <taxon>Bacteria</taxon>
        <taxon>Pseudomonadati</taxon>
        <taxon>Pseudomonadota</taxon>
        <taxon>Gammaproteobacteria</taxon>
        <taxon>Enterobacterales</taxon>
        <taxon>Enterobacteriaceae</taxon>
        <taxon>Salmonella</taxon>
    </lineage>
</organism>
<feature type="transmembrane region" description="Helical" evidence="1">
    <location>
        <begin position="137"/>
        <end position="157"/>
    </location>
</feature>
<feature type="transmembrane region" description="Helical" evidence="1">
    <location>
        <begin position="169"/>
        <end position="187"/>
    </location>
</feature>
<dbReference type="RefSeq" id="WP_136058513.1">
    <property type="nucleotide sequence ID" value="NZ_DACWWF010000003.1"/>
</dbReference>
<gene>
    <name evidence="2" type="ORF">NCTC10060_04859</name>
</gene>
<feature type="transmembrane region" description="Helical" evidence="1">
    <location>
        <begin position="71"/>
        <end position="93"/>
    </location>
</feature>
<feature type="transmembrane region" description="Helical" evidence="1">
    <location>
        <begin position="7"/>
        <end position="35"/>
    </location>
</feature>
<dbReference type="Proteomes" id="UP000254633">
    <property type="component" value="Unassembled WGS sequence"/>
</dbReference>
<name>A0A379U5J5_SALDZ</name>
<dbReference type="AlphaFoldDB" id="A0A379U5J5"/>